<feature type="transmembrane region" description="Helical" evidence="8">
    <location>
        <begin position="143"/>
        <end position="161"/>
    </location>
</feature>
<feature type="transmembrane region" description="Helical" evidence="8">
    <location>
        <begin position="338"/>
        <end position="355"/>
    </location>
</feature>
<feature type="transmembrane region" description="Helical" evidence="8">
    <location>
        <begin position="215"/>
        <end position="234"/>
    </location>
</feature>
<comment type="subcellular location">
    <subcellularLocation>
        <location evidence="1">Cell membrane</location>
        <topology evidence="1">Multi-pass membrane protein</topology>
    </subcellularLocation>
</comment>
<organism evidence="10 11">
    <name type="scientific">Streptomyces humicola</name>
    <dbReference type="NCBI Taxonomy" id="2953240"/>
    <lineage>
        <taxon>Bacteria</taxon>
        <taxon>Bacillati</taxon>
        <taxon>Actinomycetota</taxon>
        <taxon>Actinomycetes</taxon>
        <taxon>Kitasatosporales</taxon>
        <taxon>Streptomycetaceae</taxon>
        <taxon>Streptomyces</taxon>
    </lineage>
</organism>
<dbReference type="RefSeq" id="WP_255921313.1">
    <property type="nucleotide sequence ID" value="NZ_JANFNG010000013.1"/>
</dbReference>
<keyword evidence="5 8" id="KW-0812">Transmembrane</keyword>
<keyword evidence="6 8" id="KW-1133">Transmembrane helix</keyword>
<dbReference type="PANTHER" id="PTHR33908:SF11">
    <property type="entry name" value="MEMBRANE PROTEIN"/>
    <property type="match status" value="1"/>
</dbReference>
<keyword evidence="4 10" id="KW-0808">Transferase</keyword>
<protein>
    <submittedName>
        <fullName evidence="10">Glycosyltransferase family 39 protein</fullName>
        <ecNumber evidence="10">2.4.-.-</ecNumber>
    </submittedName>
</protein>
<evidence type="ECO:0000256" key="7">
    <source>
        <dbReference type="ARBA" id="ARBA00023136"/>
    </source>
</evidence>
<keyword evidence="2" id="KW-1003">Cell membrane</keyword>
<evidence type="ECO:0000256" key="8">
    <source>
        <dbReference type="SAM" id="Phobius"/>
    </source>
</evidence>
<feature type="domain" description="Glycosyltransferase RgtA/B/C/D-like" evidence="9">
    <location>
        <begin position="85"/>
        <end position="221"/>
    </location>
</feature>
<feature type="transmembrane region" description="Helical" evidence="8">
    <location>
        <begin position="94"/>
        <end position="114"/>
    </location>
</feature>
<dbReference type="InterPro" id="IPR050297">
    <property type="entry name" value="LipidA_mod_glycosyltrf_83"/>
</dbReference>
<keyword evidence="7 8" id="KW-0472">Membrane</keyword>
<comment type="caution">
    <text evidence="10">The sequence shown here is derived from an EMBL/GenBank/DDBJ whole genome shotgun (WGS) entry which is preliminary data.</text>
</comment>
<keyword evidence="11" id="KW-1185">Reference proteome</keyword>
<sequence length="504" mass="52391">MTTAGIASARATPRVAGAAAQLRGRDLRLALVAVVYTVLQLVLVSPGHPLAWDESIYFSQVDPRSPAAFFSAPRSRGVTLLGAPVALFTSDPTAIRVFLAVLSGLALFASFAVWRRLIGGGTTALAALLFATLWVSLDYGPELMPNLWVAFAAVAATGLFLRTVREGPDARLLLGIGFAVGWATLVRANDGVYLALPLLVAAAAVRSWRRPAVAAAITGGLAAGLVEWVIEAYVRFGGVLERLSDAAGVEGGMGVSWNLGHVLRSANGPVLCRPCTTGEGPAWADLWAVAIPVLAAVALVVAARLGRRPLATAALPAVCALSLSASYLFMINYSAPRFFLPAFALLSLPIAALLTRGLRAARNAPTPARIAACVLVGGLLLANMAEQQVVLRHQVDAAVRDNGQYRALGLALNRIGIKPPCLVAGETQPVAYNARCASSISSDVHTDASAASGPAVIRAAEHENVAILVGPGGSAPDYAPGWRRVALHGSPLVKGWSAYVPPTR</sequence>
<accession>A0ABT1PXK6</accession>
<dbReference type="GO" id="GO:0016757">
    <property type="term" value="F:glycosyltransferase activity"/>
    <property type="evidence" value="ECO:0007669"/>
    <property type="project" value="UniProtKB-KW"/>
</dbReference>
<gene>
    <name evidence="10" type="ORF">NGB36_17785</name>
</gene>
<evidence type="ECO:0000313" key="10">
    <source>
        <dbReference type="EMBL" id="MCQ4082401.1"/>
    </source>
</evidence>
<dbReference type="PANTHER" id="PTHR33908">
    <property type="entry name" value="MANNOSYLTRANSFERASE YKCB-RELATED"/>
    <property type="match status" value="1"/>
</dbReference>
<proteinExistence type="predicted"/>
<dbReference type="EMBL" id="JANFNG010000013">
    <property type="protein sequence ID" value="MCQ4082401.1"/>
    <property type="molecule type" value="Genomic_DNA"/>
</dbReference>
<evidence type="ECO:0000256" key="2">
    <source>
        <dbReference type="ARBA" id="ARBA00022475"/>
    </source>
</evidence>
<feature type="transmembrane region" description="Helical" evidence="8">
    <location>
        <begin position="286"/>
        <end position="303"/>
    </location>
</feature>
<evidence type="ECO:0000256" key="5">
    <source>
        <dbReference type="ARBA" id="ARBA00022692"/>
    </source>
</evidence>
<evidence type="ECO:0000259" key="9">
    <source>
        <dbReference type="Pfam" id="PF13231"/>
    </source>
</evidence>
<reference evidence="10" key="1">
    <citation type="submission" date="2022-06" db="EMBL/GenBank/DDBJ databases">
        <title>Draft genome sequence of Streptomyces sp. RB6PN25 isolated from peat swamp forest in Thailand.</title>
        <authorList>
            <person name="Duangmal K."/>
            <person name="Klaysubun C."/>
        </authorList>
    </citation>
    <scope>NUCLEOTIDE SEQUENCE</scope>
    <source>
        <strain evidence="10">RB6PN25</strain>
    </source>
</reference>
<dbReference type="InterPro" id="IPR038731">
    <property type="entry name" value="RgtA/B/C-like"/>
</dbReference>
<evidence type="ECO:0000256" key="1">
    <source>
        <dbReference type="ARBA" id="ARBA00004651"/>
    </source>
</evidence>
<dbReference type="Proteomes" id="UP001057702">
    <property type="component" value="Unassembled WGS sequence"/>
</dbReference>
<name>A0ABT1PXK6_9ACTN</name>
<evidence type="ECO:0000256" key="3">
    <source>
        <dbReference type="ARBA" id="ARBA00022676"/>
    </source>
</evidence>
<feature type="transmembrane region" description="Helical" evidence="8">
    <location>
        <begin position="121"/>
        <end position="137"/>
    </location>
</feature>
<dbReference type="Pfam" id="PF13231">
    <property type="entry name" value="PMT_2"/>
    <property type="match status" value="1"/>
</dbReference>
<feature type="transmembrane region" description="Helical" evidence="8">
    <location>
        <begin position="29"/>
        <end position="48"/>
    </location>
</feature>
<feature type="transmembrane region" description="Helical" evidence="8">
    <location>
        <begin position="310"/>
        <end position="332"/>
    </location>
</feature>
<evidence type="ECO:0000256" key="6">
    <source>
        <dbReference type="ARBA" id="ARBA00022989"/>
    </source>
</evidence>
<dbReference type="EC" id="2.4.-.-" evidence="10"/>
<evidence type="ECO:0000256" key="4">
    <source>
        <dbReference type="ARBA" id="ARBA00022679"/>
    </source>
</evidence>
<keyword evidence="3 10" id="KW-0328">Glycosyltransferase</keyword>
<evidence type="ECO:0000313" key="11">
    <source>
        <dbReference type="Proteomes" id="UP001057702"/>
    </source>
</evidence>